<organism evidence="2 3">
    <name type="scientific">Clostridium neuense</name>
    <dbReference type="NCBI Taxonomy" id="1728934"/>
    <lineage>
        <taxon>Bacteria</taxon>
        <taxon>Bacillati</taxon>
        <taxon>Bacillota</taxon>
        <taxon>Clostridia</taxon>
        <taxon>Eubacteriales</taxon>
        <taxon>Clostridiaceae</taxon>
        <taxon>Clostridium</taxon>
    </lineage>
</organism>
<dbReference type="InterPro" id="IPR021683">
    <property type="entry name" value="DUF3267"/>
</dbReference>
<keyword evidence="1" id="KW-1133">Transmembrane helix</keyword>
<feature type="transmembrane region" description="Helical" evidence="1">
    <location>
        <begin position="132"/>
        <end position="154"/>
    </location>
</feature>
<comment type="caution">
    <text evidence="2">The sequence shown here is derived from an EMBL/GenBank/DDBJ whole genome shotgun (WGS) entry which is preliminary data.</text>
</comment>
<accession>A0ABW8TBL0</accession>
<name>A0ABW8TBL0_9CLOT</name>
<reference evidence="2 3" key="1">
    <citation type="submission" date="2024-11" db="EMBL/GenBank/DDBJ databases">
        <authorList>
            <person name="Heng Y.C."/>
            <person name="Lim A.C.H."/>
            <person name="Lee J.K.Y."/>
            <person name="Kittelmann S."/>
        </authorList>
    </citation>
    <scope>NUCLEOTIDE SEQUENCE [LARGE SCALE GENOMIC DNA]</scope>
    <source>
        <strain evidence="2 3">WILCCON 0114</strain>
    </source>
</reference>
<evidence type="ECO:0000313" key="3">
    <source>
        <dbReference type="Proteomes" id="UP001623592"/>
    </source>
</evidence>
<evidence type="ECO:0000313" key="2">
    <source>
        <dbReference type="EMBL" id="MFL0249330.1"/>
    </source>
</evidence>
<dbReference type="RefSeq" id="WP_406786002.1">
    <property type="nucleotide sequence ID" value="NZ_JBJIAA010000002.1"/>
</dbReference>
<feature type="transmembrane region" description="Helical" evidence="1">
    <location>
        <begin position="160"/>
        <end position="184"/>
    </location>
</feature>
<sequence length="202" mass="22692">MKFARRIPQGDKNISEELLKDGWKRLKEPKSLAIAVLAAVPIMIICGFISNFIVTRFYNPIGKIIEERSFSFTISIFDIIYFILAMLVLVIIHELLHIMFMPNFARSDKTCFGITLLGGFAYTSEKISRSRFIVISIMPVVIISIAFPVILGVFNGFNGLIAFFIILNAASSAVDILNLILILFQVPKNGYVINNGAETYFK</sequence>
<gene>
    <name evidence="2" type="ORF">ACJDT4_02770</name>
</gene>
<keyword evidence="1" id="KW-0472">Membrane</keyword>
<evidence type="ECO:0000256" key="1">
    <source>
        <dbReference type="SAM" id="Phobius"/>
    </source>
</evidence>
<keyword evidence="3" id="KW-1185">Reference proteome</keyword>
<protein>
    <submittedName>
        <fullName evidence="2">DUF3267 domain-containing protein</fullName>
    </submittedName>
</protein>
<dbReference type="EMBL" id="JBJIAA010000002">
    <property type="protein sequence ID" value="MFL0249330.1"/>
    <property type="molecule type" value="Genomic_DNA"/>
</dbReference>
<dbReference type="Pfam" id="PF11667">
    <property type="entry name" value="DUF3267"/>
    <property type="match status" value="1"/>
</dbReference>
<feature type="transmembrane region" description="Helical" evidence="1">
    <location>
        <begin position="32"/>
        <end position="54"/>
    </location>
</feature>
<dbReference type="Proteomes" id="UP001623592">
    <property type="component" value="Unassembled WGS sequence"/>
</dbReference>
<proteinExistence type="predicted"/>
<feature type="transmembrane region" description="Helical" evidence="1">
    <location>
        <begin position="74"/>
        <end position="96"/>
    </location>
</feature>
<keyword evidence="1" id="KW-0812">Transmembrane</keyword>